<keyword evidence="1" id="KW-0472">Membrane</keyword>
<reference evidence="2 3" key="1">
    <citation type="submission" date="2020-05" db="EMBL/GenBank/DDBJ databases">
        <authorList>
            <person name="Kim M.K."/>
        </authorList>
    </citation>
    <scope>NUCLEOTIDE SEQUENCE [LARGE SCALE GENOMIC DNA]</scope>
    <source>
        <strain evidence="2 3">BT25</strain>
    </source>
</reference>
<dbReference type="RefSeq" id="WP_174207728.1">
    <property type="nucleotide sequence ID" value="NZ_JABUMX010000001.1"/>
</dbReference>
<proteinExistence type="predicted"/>
<keyword evidence="1" id="KW-0812">Transmembrane</keyword>
<feature type="transmembrane region" description="Helical" evidence="1">
    <location>
        <begin position="77"/>
        <end position="96"/>
    </location>
</feature>
<evidence type="ECO:0000313" key="2">
    <source>
        <dbReference type="EMBL" id="NTS30652.1"/>
    </source>
</evidence>
<gene>
    <name evidence="2" type="ORF">HQ945_05240</name>
</gene>
<dbReference type="AlphaFoldDB" id="A0A849VLG7"/>
<evidence type="ECO:0000313" key="3">
    <source>
        <dbReference type="Proteomes" id="UP000550508"/>
    </source>
</evidence>
<keyword evidence="1" id="KW-1133">Transmembrane helix</keyword>
<accession>A0A849VLG7</accession>
<keyword evidence="3" id="KW-1185">Reference proteome</keyword>
<organism evidence="2 3">
    <name type="scientific">Phyllobacterium pellucidum</name>
    <dbReference type="NCBI Taxonomy" id="2740464"/>
    <lineage>
        <taxon>Bacteria</taxon>
        <taxon>Pseudomonadati</taxon>
        <taxon>Pseudomonadota</taxon>
        <taxon>Alphaproteobacteria</taxon>
        <taxon>Hyphomicrobiales</taxon>
        <taxon>Phyllobacteriaceae</taxon>
        <taxon>Phyllobacterium</taxon>
    </lineage>
</organism>
<dbReference type="Proteomes" id="UP000550508">
    <property type="component" value="Unassembled WGS sequence"/>
</dbReference>
<name>A0A849VLG7_9HYPH</name>
<dbReference type="EMBL" id="JABUMX010000001">
    <property type="protein sequence ID" value="NTS30652.1"/>
    <property type="molecule type" value="Genomic_DNA"/>
</dbReference>
<sequence>MTNSNDTVARQYLDAAHAQLGERVTNLGRRQTDLESEMRSGFKQMETALSGLANETRNSISALSTTIAERNKPQWQALGVALTFCTLLGGLAYWPINTATTDLKSAMSALSENMVTRQEMDWRQARGQEDRARMEGSVKALQDGQVPRKEHERVWASYDTQLASERDSRLASTQNLQRQIDEIKQTQSGFFGQRDLNMQLLDRMERIERERARSAAQ</sequence>
<evidence type="ECO:0000256" key="1">
    <source>
        <dbReference type="SAM" id="Phobius"/>
    </source>
</evidence>
<comment type="caution">
    <text evidence="2">The sequence shown here is derived from an EMBL/GenBank/DDBJ whole genome shotgun (WGS) entry which is preliminary data.</text>
</comment>
<protein>
    <submittedName>
        <fullName evidence="2">Uncharacterized protein</fullName>
    </submittedName>
</protein>